<protein>
    <submittedName>
        <fullName evidence="1">Uncharacterized protein</fullName>
    </submittedName>
</protein>
<dbReference type="GeneID" id="64344993"/>
<dbReference type="RefSeq" id="WP_010276466.1">
    <property type="nucleotide sequence ID" value="NZ_CP065993.1"/>
</dbReference>
<evidence type="ECO:0000313" key="1">
    <source>
        <dbReference type="EMBL" id="MDG9733459.1"/>
    </source>
</evidence>
<gene>
    <name evidence="1" type="ORF">P1N92_04905</name>
</gene>
<reference evidence="1 2" key="1">
    <citation type="submission" date="2023-02" db="EMBL/GenBank/DDBJ databases">
        <title>Antimicrobial susceptibility testing and tentative epidemiological cut-off values for Lactobacillaceae family species intended for ingestion.</title>
        <authorList>
            <person name="Noehr-Meldgaard K."/>
            <person name="Struve C."/>
            <person name="Ingmer H."/>
            <person name="Koza A."/>
            <person name="Al-Nakeeb K."/>
            <person name="Agersoe Y."/>
        </authorList>
    </citation>
    <scope>NUCLEOTIDE SEQUENCE [LARGE SCALE GENOMIC DNA]</scope>
    <source>
        <strain evidence="1 2">DSM 20193</strain>
    </source>
</reference>
<sequence length="98" mass="11429">MSEAYETTIYRDSDNSIIHIDTSVSNEKYRLRKYAKDFDLKLVHDELDTGGYTGLNVDANQFAVRFDRDGYITISKRREYSDEERAALVERARVNLGR</sequence>
<dbReference type="EMBL" id="JARGDN010000004">
    <property type="protein sequence ID" value="MDG9733459.1"/>
    <property type="molecule type" value="Genomic_DNA"/>
</dbReference>
<evidence type="ECO:0000313" key="2">
    <source>
        <dbReference type="Proteomes" id="UP001529201"/>
    </source>
</evidence>
<comment type="caution">
    <text evidence="1">The sequence shown here is derived from an EMBL/GenBank/DDBJ whole genome shotgun (WGS) entry which is preliminary data.</text>
</comment>
<organism evidence="1 2">
    <name type="scientific">Leuconostoc pseudomesenteroides</name>
    <dbReference type="NCBI Taxonomy" id="33968"/>
    <lineage>
        <taxon>Bacteria</taxon>
        <taxon>Bacillati</taxon>
        <taxon>Bacillota</taxon>
        <taxon>Bacilli</taxon>
        <taxon>Lactobacillales</taxon>
        <taxon>Lactobacillaceae</taxon>
        <taxon>Leuconostoc</taxon>
    </lineage>
</organism>
<accession>A0ABT6HD77</accession>
<keyword evidence="2" id="KW-1185">Reference proteome</keyword>
<dbReference type="Proteomes" id="UP001529201">
    <property type="component" value="Unassembled WGS sequence"/>
</dbReference>
<proteinExistence type="predicted"/>
<name>A0ABT6HD77_LEUPS</name>